<organism evidence="13 14">
    <name type="scientific">Marinicella pacifica</name>
    <dbReference type="NCBI Taxonomy" id="1171543"/>
    <lineage>
        <taxon>Bacteria</taxon>
        <taxon>Pseudomonadati</taxon>
        <taxon>Pseudomonadota</taxon>
        <taxon>Gammaproteobacteria</taxon>
        <taxon>Lysobacterales</taxon>
        <taxon>Marinicellaceae</taxon>
        <taxon>Marinicella</taxon>
    </lineage>
</organism>
<feature type="domain" description="FAD/NAD(P)-binding" evidence="12">
    <location>
        <begin position="6"/>
        <end position="316"/>
    </location>
</feature>
<dbReference type="AlphaFoldDB" id="A0A917CHI4"/>
<keyword evidence="6 10" id="KW-0676">Redox-active center</keyword>
<dbReference type="InterPro" id="IPR023753">
    <property type="entry name" value="FAD/NAD-binding_dom"/>
</dbReference>
<evidence type="ECO:0000259" key="12">
    <source>
        <dbReference type="Pfam" id="PF07992"/>
    </source>
</evidence>
<dbReference type="SUPFAM" id="SSF51905">
    <property type="entry name" value="FAD/NAD(P)-binding domain"/>
    <property type="match status" value="1"/>
</dbReference>
<keyword evidence="5" id="KW-1015">Disulfide bond</keyword>
<dbReference type="EMBL" id="BMEO01000002">
    <property type="protein sequence ID" value="GGF87683.1"/>
    <property type="molecule type" value="Genomic_DNA"/>
</dbReference>
<dbReference type="InterPro" id="IPR046952">
    <property type="entry name" value="GSHR/TRXR-like"/>
</dbReference>
<dbReference type="GO" id="GO:0004362">
    <property type="term" value="F:glutathione-disulfide reductase (NADPH) activity"/>
    <property type="evidence" value="ECO:0007669"/>
    <property type="project" value="TreeGrafter"/>
</dbReference>
<evidence type="ECO:0000256" key="9">
    <source>
        <dbReference type="PIRSR" id="PIRSR000350-4"/>
    </source>
</evidence>
<gene>
    <name evidence="13" type="primary">gor</name>
    <name evidence="13" type="ORF">GCM10011365_06000</name>
</gene>
<dbReference type="Proteomes" id="UP000605253">
    <property type="component" value="Unassembled WGS sequence"/>
</dbReference>
<evidence type="ECO:0000256" key="6">
    <source>
        <dbReference type="ARBA" id="ARBA00023284"/>
    </source>
</evidence>
<dbReference type="PRINTS" id="PR00368">
    <property type="entry name" value="FADPNR"/>
</dbReference>
<keyword evidence="4 10" id="KW-0560">Oxidoreductase</keyword>
<dbReference type="PANTHER" id="PTHR42737">
    <property type="entry name" value="GLUTATHIONE REDUCTASE"/>
    <property type="match status" value="1"/>
</dbReference>
<feature type="binding site" evidence="8">
    <location>
        <begin position="173"/>
        <end position="180"/>
    </location>
    <ligand>
        <name>NAD(+)</name>
        <dbReference type="ChEBI" id="CHEBI:57540"/>
    </ligand>
</feature>
<keyword evidence="8" id="KW-0547">Nucleotide-binding</keyword>
<evidence type="ECO:0000256" key="2">
    <source>
        <dbReference type="ARBA" id="ARBA00022630"/>
    </source>
</evidence>
<dbReference type="PANTHER" id="PTHR42737:SF2">
    <property type="entry name" value="GLUTATHIONE REDUCTASE"/>
    <property type="match status" value="1"/>
</dbReference>
<feature type="disulfide bond" description="Redox-active" evidence="9">
    <location>
        <begin position="43"/>
        <end position="48"/>
    </location>
</feature>
<dbReference type="InterPro" id="IPR004099">
    <property type="entry name" value="Pyr_nucl-diS_OxRdtase_dimer"/>
</dbReference>
<evidence type="ECO:0000256" key="4">
    <source>
        <dbReference type="ARBA" id="ARBA00023002"/>
    </source>
</evidence>
<reference evidence="13" key="1">
    <citation type="journal article" date="2014" name="Int. J. Syst. Evol. Microbiol.">
        <title>Complete genome sequence of Corynebacterium casei LMG S-19264T (=DSM 44701T), isolated from a smear-ripened cheese.</title>
        <authorList>
            <consortium name="US DOE Joint Genome Institute (JGI-PGF)"/>
            <person name="Walter F."/>
            <person name="Albersmeier A."/>
            <person name="Kalinowski J."/>
            <person name="Ruckert C."/>
        </authorList>
    </citation>
    <scope>NUCLEOTIDE SEQUENCE</scope>
    <source>
        <strain evidence="13">CGMCC 1.12181</strain>
    </source>
</reference>
<feature type="domain" description="Pyridine nucleotide-disulphide oxidoreductase dimerisation" evidence="11">
    <location>
        <begin position="336"/>
        <end position="443"/>
    </location>
</feature>
<dbReference type="Pfam" id="PF02852">
    <property type="entry name" value="Pyr_redox_dim"/>
    <property type="match status" value="1"/>
</dbReference>
<dbReference type="PIRSF" id="PIRSF000350">
    <property type="entry name" value="Mercury_reductase_MerA"/>
    <property type="match status" value="1"/>
</dbReference>
<dbReference type="InterPro" id="IPR036188">
    <property type="entry name" value="FAD/NAD-bd_sf"/>
</dbReference>
<evidence type="ECO:0000256" key="10">
    <source>
        <dbReference type="RuleBase" id="RU003691"/>
    </source>
</evidence>
<dbReference type="InterPro" id="IPR001100">
    <property type="entry name" value="Pyr_nuc-diS_OxRdtase"/>
</dbReference>
<name>A0A917CHI4_9GAMM</name>
<protein>
    <submittedName>
        <fullName evidence="13">Glutathione reductase</fullName>
    </submittedName>
</protein>
<feature type="binding site" evidence="8">
    <location>
        <position position="260"/>
    </location>
    <ligand>
        <name>NAD(+)</name>
        <dbReference type="ChEBI" id="CHEBI:57540"/>
    </ligand>
</feature>
<evidence type="ECO:0000313" key="14">
    <source>
        <dbReference type="Proteomes" id="UP000605253"/>
    </source>
</evidence>
<dbReference type="SUPFAM" id="SSF55424">
    <property type="entry name" value="FAD/NAD-linked reductases, dimerisation (C-terminal) domain"/>
    <property type="match status" value="1"/>
</dbReference>
<evidence type="ECO:0000256" key="3">
    <source>
        <dbReference type="ARBA" id="ARBA00022827"/>
    </source>
</evidence>
<dbReference type="Pfam" id="PF07992">
    <property type="entry name" value="Pyr_redox_2"/>
    <property type="match status" value="1"/>
</dbReference>
<sequence>MKSFDYDLIVIGGGSGGVRAARIAGGYGKKVALCEADQLGGTCVIRGCVPKKLMVYAASYQKMFKAAKAFGWDINAEFDFRTLQNNKDREIKRLNTIYHGLIDNAGVDLFPHHASFIDQHTIKAGDKTFSGEHIIIATGGTPHMPDIPGIEYVINSNQALELKALPQSMVIYGGGYIAVEFAGIFNALGVAVKLVYRGPQLLRGFDDQVAQFAQQSFVDSGIQVITQTSISAVEKTAREYQCITENGDTIAADCVFFATGRKPNSQGLNLDKIDVKTQSDGRIQVDKKQATTVGHIYAVGDVSNADQLTPVAIKEGHLLVDRLFKGSHRLMEYDNIPSTVFSMPEIGRCGLTEAEACEHYSQVKCYTSEFRAMKFAMSEVQEKTLMKIVVCEDSDRVLGIHVVGADAGEIIQGFAVAMKQGLTRSQLQKTIGIHPTSAEELVTL</sequence>
<keyword evidence="14" id="KW-1185">Reference proteome</keyword>
<dbReference type="PROSITE" id="PS00076">
    <property type="entry name" value="PYRIDINE_REDOX_1"/>
    <property type="match status" value="1"/>
</dbReference>
<evidence type="ECO:0000256" key="1">
    <source>
        <dbReference type="ARBA" id="ARBA00007532"/>
    </source>
</evidence>
<dbReference type="GO" id="GO:0034599">
    <property type="term" value="P:cellular response to oxidative stress"/>
    <property type="evidence" value="ECO:0007669"/>
    <property type="project" value="TreeGrafter"/>
</dbReference>
<keyword evidence="3 8" id="KW-0274">FAD</keyword>
<evidence type="ECO:0000256" key="5">
    <source>
        <dbReference type="ARBA" id="ARBA00023157"/>
    </source>
</evidence>
<comment type="caution">
    <text evidence="13">The sequence shown here is derived from an EMBL/GenBank/DDBJ whole genome shotgun (WGS) entry which is preliminary data.</text>
</comment>
<dbReference type="GO" id="GO:0050660">
    <property type="term" value="F:flavin adenine dinucleotide binding"/>
    <property type="evidence" value="ECO:0007669"/>
    <property type="project" value="InterPro"/>
</dbReference>
<reference evidence="13" key="2">
    <citation type="submission" date="2020-09" db="EMBL/GenBank/DDBJ databases">
        <authorList>
            <person name="Sun Q."/>
            <person name="Zhou Y."/>
        </authorList>
    </citation>
    <scope>NUCLEOTIDE SEQUENCE</scope>
    <source>
        <strain evidence="13">CGMCC 1.12181</strain>
    </source>
</reference>
<dbReference type="GO" id="GO:0045454">
    <property type="term" value="P:cell redox homeostasis"/>
    <property type="evidence" value="ECO:0007669"/>
    <property type="project" value="InterPro"/>
</dbReference>
<dbReference type="NCBIfam" id="NF004776">
    <property type="entry name" value="PRK06116.1"/>
    <property type="match status" value="1"/>
</dbReference>
<evidence type="ECO:0000259" key="11">
    <source>
        <dbReference type="Pfam" id="PF02852"/>
    </source>
</evidence>
<keyword evidence="2 10" id="KW-0285">Flavoprotein</keyword>
<accession>A0A917CHI4</accession>
<dbReference type="GO" id="GO:0005829">
    <property type="term" value="C:cytosol"/>
    <property type="evidence" value="ECO:0007669"/>
    <property type="project" value="TreeGrafter"/>
</dbReference>
<dbReference type="InterPro" id="IPR012999">
    <property type="entry name" value="Pyr_OxRdtase_I_AS"/>
</dbReference>
<feature type="active site" description="Proton acceptor" evidence="7">
    <location>
        <position position="434"/>
    </location>
</feature>
<feature type="binding site" evidence="8">
    <location>
        <position position="301"/>
    </location>
    <ligand>
        <name>FAD</name>
        <dbReference type="ChEBI" id="CHEBI:57692"/>
    </ligand>
</feature>
<evidence type="ECO:0000256" key="7">
    <source>
        <dbReference type="PIRSR" id="PIRSR000350-2"/>
    </source>
</evidence>
<dbReference type="RefSeq" id="WP_188364193.1">
    <property type="nucleotide sequence ID" value="NZ_BAABJF010000032.1"/>
</dbReference>
<proteinExistence type="inferred from homology"/>
<dbReference type="PRINTS" id="PR00411">
    <property type="entry name" value="PNDRDTASEI"/>
</dbReference>
<keyword evidence="8" id="KW-0520">NAD</keyword>
<dbReference type="Gene3D" id="3.30.390.30">
    <property type="match status" value="1"/>
</dbReference>
<evidence type="ECO:0000256" key="8">
    <source>
        <dbReference type="PIRSR" id="PIRSR000350-3"/>
    </source>
</evidence>
<comment type="cofactor">
    <cofactor evidence="8">
        <name>FAD</name>
        <dbReference type="ChEBI" id="CHEBI:57692"/>
    </cofactor>
    <text evidence="8">Binds 1 FAD per subunit.</text>
</comment>
<comment type="similarity">
    <text evidence="1 10">Belongs to the class-I pyridine nucleotide-disulfide oxidoreductase family.</text>
</comment>
<evidence type="ECO:0000313" key="13">
    <source>
        <dbReference type="EMBL" id="GGF87683.1"/>
    </source>
</evidence>
<feature type="binding site" evidence="8">
    <location>
        <position position="52"/>
    </location>
    <ligand>
        <name>FAD</name>
        <dbReference type="ChEBI" id="CHEBI:57692"/>
    </ligand>
</feature>
<dbReference type="Gene3D" id="3.50.50.60">
    <property type="entry name" value="FAD/NAD(P)-binding domain"/>
    <property type="match status" value="2"/>
</dbReference>
<dbReference type="GO" id="GO:0006749">
    <property type="term" value="P:glutathione metabolic process"/>
    <property type="evidence" value="ECO:0007669"/>
    <property type="project" value="TreeGrafter"/>
</dbReference>
<dbReference type="InterPro" id="IPR016156">
    <property type="entry name" value="FAD/NAD-linked_Rdtase_dimer_sf"/>
</dbReference>